<evidence type="ECO:0000313" key="2">
    <source>
        <dbReference type="Proteomes" id="UP001367508"/>
    </source>
</evidence>
<sequence>MEGADARRTGRSYQTRWCPLIYEDRAGISLSLRVHHALCSAMARRKVERGTLLPGRWARFLGELNDERRERWNKGEDKETFNADAWGRRRSRPYCSCQGGHTPEGTGMAHWCSELTRAPDMVIGAVGQRMNHGSLV</sequence>
<dbReference type="EMBL" id="JAYMYQ010000009">
    <property type="protein sequence ID" value="KAK7313920.1"/>
    <property type="molecule type" value="Genomic_DNA"/>
</dbReference>
<dbReference type="AlphaFoldDB" id="A0AAN9KAI7"/>
<gene>
    <name evidence="1" type="ORF">VNO77_39125</name>
</gene>
<comment type="caution">
    <text evidence="1">The sequence shown here is derived from an EMBL/GenBank/DDBJ whole genome shotgun (WGS) entry which is preliminary data.</text>
</comment>
<keyword evidence="2" id="KW-1185">Reference proteome</keyword>
<protein>
    <submittedName>
        <fullName evidence="1">Uncharacterized protein</fullName>
    </submittedName>
</protein>
<evidence type="ECO:0000313" key="1">
    <source>
        <dbReference type="EMBL" id="KAK7313920.1"/>
    </source>
</evidence>
<organism evidence="1 2">
    <name type="scientific">Canavalia gladiata</name>
    <name type="common">Sword bean</name>
    <name type="synonym">Dolichos gladiatus</name>
    <dbReference type="NCBI Taxonomy" id="3824"/>
    <lineage>
        <taxon>Eukaryota</taxon>
        <taxon>Viridiplantae</taxon>
        <taxon>Streptophyta</taxon>
        <taxon>Embryophyta</taxon>
        <taxon>Tracheophyta</taxon>
        <taxon>Spermatophyta</taxon>
        <taxon>Magnoliopsida</taxon>
        <taxon>eudicotyledons</taxon>
        <taxon>Gunneridae</taxon>
        <taxon>Pentapetalae</taxon>
        <taxon>rosids</taxon>
        <taxon>fabids</taxon>
        <taxon>Fabales</taxon>
        <taxon>Fabaceae</taxon>
        <taxon>Papilionoideae</taxon>
        <taxon>50 kb inversion clade</taxon>
        <taxon>NPAAA clade</taxon>
        <taxon>indigoferoid/millettioid clade</taxon>
        <taxon>Phaseoleae</taxon>
        <taxon>Canavalia</taxon>
    </lineage>
</organism>
<dbReference type="Proteomes" id="UP001367508">
    <property type="component" value="Unassembled WGS sequence"/>
</dbReference>
<name>A0AAN9KAI7_CANGL</name>
<reference evidence="1 2" key="1">
    <citation type="submission" date="2024-01" db="EMBL/GenBank/DDBJ databases">
        <title>The genomes of 5 underutilized Papilionoideae crops provide insights into root nodulation and disease resistanc.</title>
        <authorList>
            <person name="Jiang F."/>
        </authorList>
    </citation>
    <scope>NUCLEOTIDE SEQUENCE [LARGE SCALE GENOMIC DNA]</scope>
    <source>
        <strain evidence="1">LVBAO_FW01</strain>
        <tissue evidence="1">Leaves</tissue>
    </source>
</reference>
<accession>A0AAN9KAI7</accession>
<proteinExistence type="predicted"/>